<organism evidence="2">
    <name type="scientific">Chaetoceros debilis</name>
    <dbReference type="NCBI Taxonomy" id="122233"/>
    <lineage>
        <taxon>Eukaryota</taxon>
        <taxon>Sar</taxon>
        <taxon>Stramenopiles</taxon>
        <taxon>Ochrophyta</taxon>
        <taxon>Bacillariophyta</taxon>
        <taxon>Coscinodiscophyceae</taxon>
        <taxon>Chaetocerotophycidae</taxon>
        <taxon>Chaetocerotales</taxon>
        <taxon>Chaetocerotaceae</taxon>
        <taxon>Chaetoceros</taxon>
    </lineage>
</organism>
<accession>A0A7S3PXH2</accession>
<evidence type="ECO:0000313" key="2">
    <source>
        <dbReference type="EMBL" id="CAE0458917.1"/>
    </source>
</evidence>
<gene>
    <name evidence="2" type="ORF">CDEB00056_LOCUS3758</name>
</gene>
<feature type="region of interest" description="Disordered" evidence="1">
    <location>
        <begin position="51"/>
        <end position="82"/>
    </location>
</feature>
<name>A0A7S3PXH2_9STRA</name>
<reference evidence="2" key="1">
    <citation type="submission" date="2021-01" db="EMBL/GenBank/DDBJ databases">
        <authorList>
            <person name="Corre E."/>
            <person name="Pelletier E."/>
            <person name="Niang G."/>
            <person name="Scheremetjew M."/>
            <person name="Finn R."/>
            <person name="Kale V."/>
            <person name="Holt S."/>
            <person name="Cochrane G."/>
            <person name="Meng A."/>
            <person name="Brown T."/>
            <person name="Cohen L."/>
        </authorList>
    </citation>
    <scope>NUCLEOTIDE SEQUENCE</scope>
    <source>
        <strain evidence="2">MM31A-1</strain>
    </source>
</reference>
<evidence type="ECO:0000256" key="1">
    <source>
        <dbReference type="SAM" id="MobiDB-lite"/>
    </source>
</evidence>
<proteinExistence type="predicted"/>
<dbReference type="AlphaFoldDB" id="A0A7S3PXH2"/>
<dbReference type="EMBL" id="HBIO01005330">
    <property type="protein sequence ID" value="CAE0458917.1"/>
    <property type="molecule type" value="Transcribed_RNA"/>
</dbReference>
<protein>
    <submittedName>
        <fullName evidence="2">Uncharacterized protein</fullName>
    </submittedName>
</protein>
<sequence>MTLALYSTLKRSQPTMDLMSMASSRSGGDLVDADAQCSTKKRTSTSEFGWDHYRSREGMNTGGEHQRWRNEKKSKRGDTAMTSTVRVKTPLHRKFSSVFEEEVEDENIDGSDRVPLEIYLSTIVSGDEEINRNGHNMNGSNHVCEITHDLAMI</sequence>